<evidence type="ECO:0000313" key="9">
    <source>
        <dbReference type="EMBL" id="CAF4003738.1"/>
    </source>
</evidence>
<dbReference type="PROSITE" id="PS50920">
    <property type="entry name" value="SOLCAR"/>
    <property type="match status" value="3"/>
</dbReference>
<dbReference type="EMBL" id="CAJOBG010002392">
    <property type="protein sequence ID" value="CAF4003738.1"/>
    <property type="molecule type" value="Genomic_DNA"/>
</dbReference>
<dbReference type="Gene3D" id="3.40.30.10">
    <property type="entry name" value="Glutaredoxin"/>
    <property type="match status" value="1"/>
</dbReference>
<protein>
    <recommendedName>
        <fullName evidence="8">J domain-containing protein</fullName>
    </recommendedName>
</protein>
<evidence type="ECO:0000256" key="4">
    <source>
        <dbReference type="ARBA" id="ARBA00023136"/>
    </source>
</evidence>
<feature type="region of interest" description="Disordered" evidence="6">
    <location>
        <begin position="874"/>
        <end position="910"/>
    </location>
</feature>
<dbReference type="AlphaFoldDB" id="A0A819P371"/>
<dbReference type="SUPFAM" id="SSF103506">
    <property type="entry name" value="Mitochondrial carrier"/>
    <property type="match status" value="1"/>
</dbReference>
<dbReference type="Pfam" id="PF00226">
    <property type="entry name" value="DnaJ"/>
    <property type="match status" value="1"/>
</dbReference>
<dbReference type="Gene3D" id="1.50.40.10">
    <property type="entry name" value="Mitochondrial carrier domain"/>
    <property type="match status" value="1"/>
</dbReference>
<dbReference type="InterPro" id="IPR023395">
    <property type="entry name" value="MCP_dom_sf"/>
</dbReference>
<dbReference type="PROSITE" id="PS50076">
    <property type="entry name" value="DNAJ_2"/>
    <property type="match status" value="1"/>
</dbReference>
<dbReference type="InterPro" id="IPR036869">
    <property type="entry name" value="J_dom_sf"/>
</dbReference>
<evidence type="ECO:0000259" key="8">
    <source>
        <dbReference type="PROSITE" id="PS50076"/>
    </source>
</evidence>
<dbReference type="SUPFAM" id="SSF52833">
    <property type="entry name" value="Thioredoxin-like"/>
    <property type="match status" value="1"/>
</dbReference>
<dbReference type="InterPro" id="IPR018253">
    <property type="entry name" value="DnaJ_domain_CS"/>
</dbReference>
<dbReference type="Pfam" id="PF00153">
    <property type="entry name" value="Mito_carr"/>
    <property type="match status" value="3"/>
</dbReference>
<gene>
    <name evidence="9" type="ORF">OVN521_LOCUS15203</name>
    <name evidence="10" type="ORF">UXM345_LOCUS18464</name>
</gene>
<organism evidence="9 11">
    <name type="scientific">Rotaria magnacalcarata</name>
    <dbReference type="NCBI Taxonomy" id="392030"/>
    <lineage>
        <taxon>Eukaryota</taxon>
        <taxon>Metazoa</taxon>
        <taxon>Spiralia</taxon>
        <taxon>Gnathifera</taxon>
        <taxon>Rotifera</taxon>
        <taxon>Eurotatoria</taxon>
        <taxon>Bdelloidea</taxon>
        <taxon>Philodinida</taxon>
        <taxon>Philodinidae</taxon>
        <taxon>Rotaria</taxon>
    </lineage>
</organism>
<comment type="similarity">
    <text evidence="2">Belongs to the mitochondrial carrier (TC 2.A.29) family.</text>
</comment>
<feature type="transmembrane region" description="Helical" evidence="7">
    <location>
        <begin position="844"/>
        <end position="866"/>
    </location>
</feature>
<accession>A0A819P371</accession>
<evidence type="ECO:0000256" key="6">
    <source>
        <dbReference type="SAM" id="MobiDB-lite"/>
    </source>
</evidence>
<keyword evidence="11" id="KW-1185">Reference proteome</keyword>
<keyword evidence="3 5" id="KW-0812">Transmembrane</keyword>
<evidence type="ECO:0000256" key="3">
    <source>
        <dbReference type="ARBA" id="ARBA00022692"/>
    </source>
</evidence>
<dbReference type="EMBL" id="CAJOBF010002506">
    <property type="protein sequence ID" value="CAF4038823.1"/>
    <property type="molecule type" value="Genomic_DNA"/>
</dbReference>
<dbReference type="InterPro" id="IPR036249">
    <property type="entry name" value="Thioredoxin-like_sf"/>
</dbReference>
<dbReference type="GO" id="GO:0016020">
    <property type="term" value="C:membrane"/>
    <property type="evidence" value="ECO:0007669"/>
    <property type="project" value="UniProtKB-SubCell"/>
</dbReference>
<dbReference type="Gene3D" id="1.10.287.110">
    <property type="entry name" value="DnaJ domain"/>
    <property type="match status" value="1"/>
</dbReference>
<evidence type="ECO:0000256" key="1">
    <source>
        <dbReference type="ARBA" id="ARBA00004141"/>
    </source>
</evidence>
<dbReference type="PANTHER" id="PTHR44303">
    <property type="entry name" value="DNAJ HOMOLOG SUBFAMILY C MEMBER 16"/>
    <property type="match status" value="1"/>
</dbReference>
<dbReference type="PROSITE" id="PS00636">
    <property type="entry name" value="DNAJ_1"/>
    <property type="match status" value="1"/>
</dbReference>
<evidence type="ECO:0000256" key="7">
    <source>
        <dbReference type="SAM" id="Phobius"/>
    </source>
</evidence>
<dbReference type="SMART" id="SM00271">
    <property type="entry name" value="DnaJ"/>
    <property type="match status" value="1"/>
</dbReference>
<dbReference type="Proteomes" id="UP000663866">
    <property type="component" value="Unassembled WGS sequence"/>
</dbReference>
<dbReference type="InterPro" id="IPR001623">
    <property type="entry name" value="DnaJ_domain"/>
</dbReference>
<feature type="repeat" description="Solcar" evidence="5">
    <location>
        <begin position="143"/>
        <end position="227"/>
    </location>
</feature>
<feature type="repeat" description="Solcar" evidence="5">
    <location>
        <begin position="236"/>
        <end position="318"/>
    </location>
</feature>
<evidence type="ECO:0000313" key="11">
    <source>
        <dbReference type="Proteomes" id="UP000663866"/>
    </source>
</evidence>
<dbReference type="SUPFAM" id="SSF46565">
    <property type="entry name" value="Chaperone J-domain"/>
    <property type="match status" value="1"/>
</dbReference>
<dbReference type="PANTHER" id="PTHR44303:SF2">
    <property type="entry name" value="DNAJ HOMOLOG SUBFAMILY C MEMBER 16"/>
    <property type="match status" value="1"/>
</dbReference>
<reference evidence="9" key="1">
    <citation type="submission" date="2021-02" db="EMBL/GenBank/DDBJ databases">
        <authorList>
            <person name="Nowell W R."/>
        </authorList>
    </citation>
    <scope>NUCLEOTIDE SEQUENCE</scope>
</reference>
<name>A0A819P371_9BILA</name>
<feature type="compositionally biased region" description="Low complexity" evidence="6">
    <location>
        <begin position="885"/>
        <end position="897"/>
    </location>
</feature>
<sequence length="1087" mass="123955">MPTIEVLPIESLSSENNSRTYLSKTEVFKHVKSSSSDHPIIIELITSGLSVSIANLITLPIDVLKVRLQLANAAMTTSQSAIKAGLIETTKTVYQKEGIRAFYSGFTPAILRGLFYGGVRLGAYGPIKNMLKRLASDDNKSSIVFVRNITAGCLSGSLAAITSNPMDLCKTKLQTKNTIYKSSAHVIKDVIQQYGVKGLWVGTVPAAFRTAVLTATQCVTYDHAKRLWIELTGWGEGVKLHLGASLITGLVTTTVTAPLDTIKTNMYAAGKYGFSEVTNKIVHKEGFRGLLRGWSAAYAIFFVKLLMHLVQLVFVYFVLCLSDLSAKTNDFNPYEVLGLSRTASDKDIRQAYKKLAKHWHPDKNSEPNAQEQFTKINAAYEILSDSTKRQNYDEYGTTSQDNHRGFNTNHFRDPYDIFRAHFSGDSNFFHESPTGAKKFIHTREFLSNILPNSDKKPYVLFGSTNFCFTCRQPLGIFRALEKQFNDVGIGTAEFNTHDQRLSNELGISSVPSLCVISQRRVYHFNDHGKITEYTESNIKEFVRKSMPIKRFIKILQTPDDILSLISLYNETNRVHAILITKQRAPTLKFVIPCLQHLTRIQCVLLNSSVMMTSQLPSFLKPISTLSDAVLFFKEDKNPIAVIRDNDLTFENVQKLFESNQLLHLPTITSSNVFNLVCQTNSAKPCFLIIGDPNLFEQYRSSFVYLAKRLFEQHGLRMAYLDSSATKQISFSKIFSPIYPPNDKRLLIVVIRRWFDDTVELVNTEIEFDGKSLNEFKRNNFNMAADIEANLKLYLTIRWQNIKKFTLPTIFDFDDRNENVFIIITNLIQDKWNYWFERNPICRSLSVYVFTYQFLLFFLSILIYFFYAKQNSSSNVKNDLKQPRRSYSSSSAATTTTTMNSRPSEIYRESTKETKLNEFDESFLQIYTDPNASNAIIILLIAETPNDSCVEYFHRQIRLISDSRMNFAVLYHNYSPRWLNELKANIEDDQNHQLGQFITSTVLALYIRRKFFVPYGPILNRNGHDELSDETGAFIGMDNHNYRSSSTSSTDSTTSTTDSLSFSDWIDLLFDGNIRTHISVTEWPMIFR</sequence>
<keyword evidence="4 5" id="KW-0472">Membrane</keyword>
<comment type="caution">
    <text evidence="9">The sequence shown here is derived from an EMBL/GenBank/DDBJ whole genome shotgun (WGS) entry which is preliminary data.</text>
</comment>
<dbReference type="Proteomes" id="UP000663842">
    <property type="component" value="Unassembled WGS sequence"/>
</dbReference>
<dbReference type="InterPro" id="IPR018108">
    <property type="entry name" value="MCP_transmembrane"/>
</dbReference>
<evidence type="ECO:0000256" key="2">
    <source>
        <dbReference type="ARBA" id="ARBA00006375"/>
    </source>
</evidence>
<evidence type="ECO:0000256" key="5">
    <source>
        <dbReference type="PROSITE-ProRule" id="PRU00282"/>
    </source>
</evidence>
<proteinExistence type="inferred from homology"/>
<dbReference type="PRINTS" id="PR00625">
    <property type="entry name" value="JDOMAIN"/>
</dbReference>
<feature type="domain" description="J" evidence="8">
    <location>
        <begin position="332"/>
        <end position="396"/>
    </location>
</feature>
<feature type="repeat" description="Solcar" evidence="5">
    <location>
        <begin position="38"/>
        <end position="130"/>
    </location>
</feature>
<dbReference type="InterPro" id="IPR052448">
    <property type="entry name" value="DnaJ_C16_autophagy_reg"/>
</dbReference>
<evidence type="ECO:0000313" key="10">
    <source>
        <dbReference type="EMBL" id="CAF4038823.1"/>
    </source>
</evidence>
<keyword evidence="7" id="KW-1133">Transmembrane helix</keyword>
<dbReference type="CDD" id="cd06257">
    <property type="entry name" value="DnaJ"/>
    <property type="match status" value="1"/>
</dbReference>
<comment type="subcellular location">
    <subcellularLocation>
        <location evidence="1">Membrane</location>
        <topology evidence="1">Multi-pass membrane protein</topology>
    </subcellularLocation>
</comment>